<evidence type="ECO:0000259" key="6">
    <source>
        <dbReference type="PROSITE" id="PS50089"/>
    </source>
</evidence>
<keyword evidence="8" id="KW-1185">Reference proteome</keyword>
<dbReference type="HOGENOM" id="CLU_1194549_0_0_1"/>
<feature type="region of interest" description="Disordered" evidence="5">
    <location>
        <begin position="129"/>
        <end position="153"/>
    </location>
</feature>
<evidence type="ECO:0000256" key="1">
    <source>
        <dbReference type="ARBA" id="ARBA00022723"/>
    </source>
</evidence>
<dbReference type="InParanoid" id="F6ZQ14"/>
<dbReference type="FunCoup" id="F6ZQ14">
    <property type="interactions" value="15"/>
</dbReference>
<feature type="compositionally biased region" description="Polar residues" evidence="5">
    <location>
        <begin position="82"/>
        <end position="98"/>
    </location>
</feature>
<dbReference type="GeneTree" id="ENSGT00390000016573"/>
<dbReference type="PANTHER" id="PTHR13459">
    <property type="entry name" value="E3 UBIQUITIN-PROTEIN LIGASE RNF220 ISOFORM X1"/>
    <property type="match status" value="1"/>
</dbReference>
<proteinExistence type="predicted"/>
<evidence type="ECO:0000313" key="8">
    <source>
        <dbReference type="Proteomes" id="UP000008144"/>
    </source>
</evidence>
<dbReference type="InterPro" id="IPR013083">
    <property type="entry name" value="Znf_RING/FYVE/PHD"/>
</dbReference>
<evidence type="ECO:0000313" key="7">
    <source>
        <dbReference type="Ensembl" id="ENSCINP00000004504.3"/>
    </source>
</evidence>
<evidence type="ECO:0000256" key="2">
    <source>
        <dbReference type="ARBA" id="ARBA00022771"/>
    </source>
</evidence>
<keyword evidence="1" id="KW-0479">Metal-binding</keyword>
<dbReference type="InterPro" id="IPR001841">
    <property type="entry name" value="Znf_RING"/>
</dbReference>
<protein>
    <recommendedName>
        <fullName evidence="6">RING-type domain-containing protein</fullName>
    </recommendedName>
</protein>
<dbReference type="Ensembl" id="ENSCINT00000004504.3">
    <property type="protein sequence ID" value="ENSCINP00000004504.3"/>
    <property type="gene ID" value="ENSCING00000002205.3"/>
</dbReference>
<dbReference type="SUPFAM" id="SSF57850">
    <property type="entry name" value="RING/U-box"/>
    <property type="match status" value="1"/>
</dbReference>
<sequence>MCPVCSTAMHGSSAEMSAHVEQCIRQRQQSRHPHDEEEEVDVENDPPRAPSNHDDTRSNQSFSSDCDWRNETRSNVPRVPGSNLQDGSFPLNRTSQQSEQVLNVETDDTYLFGLPQFSEADVTSCSVTSHEATRSATESPDDSVCSTPPSTGHEESCSNDVASLHLKIKKLINDKRSNRCQICMDSYEDPLASIECWHVHCRKCWLRALSVKKLCPQCSAITPADKLRRVYL</sequence>
<dbReference type="GO" id="GO:0016567">
    <property type="term" value="P:protein ubiquitination"/>
    <property type="evidence" value="ECO:0000318"/>
    <property type="project" value="GO_Central"/>
</dbReference>
<feature type="region of interest" description="Disordered" evidence="5">
    <location>
        <begin position="1"/>
        <end position="98"/>
    </location>
</feature>
<reference evidence="7" key="4">
    <citation type="submission" date="2025-09" db="UniProtKB">
        <authorList>
            <consortium name="Ensembl"/>
        </authorList>
    </citation>
    <scope>IDENTIFICATION</scope>
</reference>
<evidence type="ECO:0000256" key="3">
    <source>
        <dbReference type="ARBA" id="ARBA00022833"/>
    </source>
</evidence>
<evidence type="ECO:0000256" key="5">
    <source>
        <dbReference type="SAM" id="MobiDB-lite"/>
    </source>
</evidence>
<dbReference type="Pfam" id="PF13923">
    <property type="entry name" value="zf-C3HC4_2"/>
    <property type="match status" value="1"/>
</dbReference>
<dbReference type="GO" id="GO:0061630">
    <property type="term" value="F:ubiquitin protein ligase activity"/>
    <property type="evidence" value="ECO:0000318"/>
    <property type="project" value="GO_Central"/>
</dbReference>
<dbReference type="Gene3D" id="3.30.40.10">
    <property type="entry name" value="Zinc/RING finger domain, C3HC4 (zinc finger)"/>
    <property type="match status" value="1"/>
</dbReference>
<keyword evidence="3" id="KW-0862">Zinc</keyword>
<dbReference type="EMBL" id="EAAA01002650">
    <property type="status" value="NOT_ANNOTATED_CDS"/>
    <property type="molecule type" value="Genomic_DNA"/>
</dbReference>
<feature type="domain" description="RING-type" evidence="6">
    <location>
        <begin position="180"/>
        <end position="219"/>
    </location>
</feature>
<dbReference type="Proteomes" id="UP000008144">
    <property type="component" value="Chromosome 8"/>
</dbReference>
<dbReference type="OMA" id="ENDPPRA"/>
<dbReference type="InterPro" id="IPR052443">
    <property type="entry name" value="E3_ubiq-ligase_RNF220-like"/>
</dbReference>
<evidence type="ECO:0000256" key="4">
    <source>
        <dbReference type="PROSITE-ProRule" id="PRU00175"/>
    </source>
</evidence>
<dbReference type="STRING" id="7719.ENSCINP00000004504"/>
<dbReference type="PANTHER" id="PTHR13459:SF1">
    <property type="entry name" value="E3 UBIQUITIN-PROTEIN LIGASE RNF220 ISOFORM X1"/>
    <property type="match status" value="1"/>
</dbReference>
<keyword evidence="2 4" id="KW-0863">Zinc-finger</keyword>
<dbReference type="AlphaFoldDB" id="F6ZQ14"/>
<reference evidence="7" key="2">
    <citation type="journal article" date="2008" name="Genome Biol.">
        <title>Improved genome assembly and evidence-based global gene model set for the chordate Ciona intestinalis: new insight into intron and operon populations.</title>
        <authorList>
            <person name="Satou Y."/>
            <person name="Mineta K."/>
            <person name="Ogasawara M."/>
            <person name="Sasakura Y."/>
            <person name="Shoguchi E."/>
            <person name="Ueno K."/>
            <person name="Yamada L."/>
            <person name="Matsumoto J."/>
            <person name="Wasserscheid J."/>
            <person name="Dewar K."/>
            <person name="Wiley G.B."/>
            <person name="Macmil S.L."/>
            <person name="Roe B.A."/>
            <person name="Zeller R.W."/>
            <person name="Hastings K.E."/>
            <person name="Lemaire P."/>
            <person name="Lindquist E."/>
            <person name="Endo T."/>
            <person name="Hotta K."/>
            <person name="Inaba K."/>
        </authorList>
    </citation>
    <scope>NUCLEOTIDE SEQUENCE [LARGE SCALE GENOMIC DNA]</scope>
    <source>
        <strain evidence="7">wild type</strain>
    </source>
</reference>
<dbReference type="GO" id="GO:0008270">
    <property type="term" value="F:zinc ion binding"/>
    <property type="evidence" value="ECO:0007669"/>
    <property type="project" value="UniProtKB-KW"/>
</dbReference>
<organism evidence="7 8">
    <name type="scientific">Ciona intestinalis</name>
    <name type="common">Transparent sea squirt</name>
    <name type="synonym">Ascidia intestinalis</name>
    <dbReference type="NCBI Taxonomy" id="7719"/>
    <lineage>
        <taxon>Eukaryota</taxon>
        <taxon>Metazoa</taxon>
        <taxon>Chordata</taxon>
        <taxon>Tunicata</taxon>
        <taxon>Ascidiacea</taxon>
        <taxon>Phlebobranchia</taxon>
        <taxon>Cionidae</taxon>
        <taxon>Ciona</taxon>
    </lineage>
</organism>
<reference evidence="7" key="3">
    <citation type="submission" date="2025-08" db="UniProtKB">
        <authorList>
            <consortium name="Ensembl"/>
        </authorList>
    </citation>
    <scope>IDENTIFICATION</scope>
</reference>
<dbReference type="PROSITE" id="PS50089">
    <property type="entry name" value="ZF_RING_2"/>
    <property type="match status" value="1"/>
</dbReference>
<feature type="compositionally biased region" description="Polar residues" evidence="5">
    <location>
        <begin position="129"/>
        <end position="150"/>
    </location>
</feature>
<reference evidence="8" key="1">
    <citation type="journal article" date="2002" name="Science">
        <title>The draft genome of Ciona intestinalis: insights into chordate and vertebrate origins.</title>
        <authorList>
            <person name="Dehal P."/>
            <person name="Satou Y."/>
            <person name="Campbell R.K."/>
            <person name="Chapman J."/>
            <person name="Degnan B."/>
            <person name="De Tomaso A."/>
            <person name="Davidson B."/>
            <person name="Di Gregorio A."/>
            <person name="Gelpke M."/>
            <person name="Goodstein D.M."/>
            <person name="Harafuji N."/>
            <person name="Hastings K.E."/>
            <person name="Ho I."/>
            <person name="Hotta K."/>
            <person name="Huang W."/>
            <person name="Kawashima T."/>
            <person name="Lemaire P."/>
            <person name="Martinez D."/>
            <person name="Meinertzhagen I.A."/>
            <person name="Necula S."/>
            <person name="Nonaka M."/>
            <person name="Putnam N."/>
            <person name="Rash S."/>
            <person name="Saiga H."/>
            <person name="Satake M."/>
            <person name="Terry A."/>
            <person name="Yamada L."/>
            <person name="Wang H.G."/>
            <person name="Awazu S."/>
            <person name="Azumi K."/>
            <person name="Boore J."/>
            <person name="Branno M."/>
            <person name="Chin-Bow S."/>
            <person name="DeSantis R."/>
            <person name="Doyle S."/>
            <person name="Francino P."/>
            <person name="Keys D.N."/>
            <person name="Haga S."/>
            <person name="Hayashi H."/>
            <person name="Hino K."/>
            <person name="Imai K.S."/>
            <person name="Inaba K."/>
            <person name="Kano S."/>
            <person name="Kobayashi K."/>
            <person name="Kobayashi M."/>
            <person name="Lee B.I."/>
            <person name="Makabe K.W."/>
            <person name="Manohar C."/>
            <person name="Matassi G."/>
            <person name="Medina M."/>
            <person name="Mochizuki Y."/>
            <person name="Mount S."/>
            <person name="Morishita T."/>
            <person name="Miura S."/>
            <person name="Nakayama A."/>
            <person name="Nishizaka S."/>
            <person name="Nomoto H."/>
            <person name="Ohta F."/>
            <person name="Oishi K."/>
            <person name="Rigoutsos I."/>
            <person name="Sano M."/>
            <person name="Sasaki A."/>
            <person name="Sasakura Y."/>
            <person name="Shoguchi E."/>
            <person name="Shin-i T."/>
            <person name="Spagnuolo A."/>
            <person name="Stainier D."/>
            <person name="Suzuki M.M."/>
            <person name="Tassy O."/>
            <person name="Takatori N."/>
            <person name="Tokuoka M."/>
            <person name="Yagi K."/>
            <person name="Yoshizaki F."/>
            <person name="Wada S."/>
            <person name="Zhang C."/>
            <person name="Hyatt P.D."/>
            <person name="Larimer F."/>
            <person name="Detter C."/>
            <person name="Doggett N."/>
            <person name="Glavina T."/>
            <person name="Hawkins T."/>
            <person name="Richardson P."/>
            <person name="Lucas S."/>
            <person name="Kohara Y."/>
            <person name="Levine M."/>
            <person name="Satoh N."/>
            <person name="Rokhsar D.S."/>
        </authorList>
    </citation>
    <scope>NUCLEOTIDE SEQUENCE [LARGE SCALE GENOMIC DNA]</scope>
</reference>
<name>F6ZQ14_CIOIN</name>
<accession>F6ZQ14</accession>